<dbReference type="InterPro" id="IPR001789">
    <property type="entry name" value="Sig_transdc_resp-reg_receiver"/>
</dbReference>
<evidence type="ECO:0000259" key="9">
    <source>
        <dbReference type="PROSITE" id="PS51755"/>
    </source>
</evidence>
<dbReference type="CDD" id="cd00383">
    <property type="entry name" value="trans_reg_C"/>
    <property type="match status" value="1"/>
</dbReference>
<evidence type="ECO:0000256" key="7">
    <source>
        <dbReference type="PROSITE-ProRule" id="PRU01091"/>
    </source>
</evidence>
<dbReference type="EMBL" id="JAVRHK010000006">
    <property type="protein sequence ID" value="MDT0676924.1"/>
    <property type="molecule type" value="Genomic_DNA"/>
</dbReference>
<evidence type="ECO:0000256" key="4">
    <source>
        <dbReference type="ARBA" id="ARBA00023125"/>
    </source>
</evidence>
<dbReference type="Pfam" id="PF00486">
    <property type="entry name" value="Trans_reg_C"/>
    <property type="match status" value="1"/>
</dbReference>
<evidence type="ECO:0000256" key="5">
    <source>
        <dbReference type="ARBA" id="ARBA00023163"/>
    </source>
</evidence>
<dbReference type="PANTHER" id="PTHR48111">
    <property type="entry name" value="REGULATOR OF RPOS"/>
    <property type="match status" value="1"/>
</dbReference>
<dbReference type="InterPro" id="IPR001867">
    <property type="entry name" value="OmpR/PhoB-type_DNA-bd"/>
</dbReference>
<dbReference type="InterPro" id="IPR039420">
    <property type="entry name" value="WalR-like"/>
</dbReference>
<dbReference type="SMART" id="SM00862">
    <property type="entry name" value="Trans_reg_C"/>
    <property type="match status" value="1"/>
</dbReference>
<dbReference type="InterPro" id="IPR036388">
    <property type="entry name" value="WH-like_DNA-bd_sf"/>
</dbReference>
<gene>
    <name evidence="10" type="ORF">RM539_10065</name>
</gene>
<dbReference type="PROSITE" id="PS50110">
    <property type="entry name" value="RESPONSE_REGULATORY"/>
    <property type="match status" value="1"/>
</dbReference>
<dbReference type="Proteomes" id="UP001262582">
    <property type="component" value="Unassembled WGS sequence"/>
</dbReference>
<evidence type="ECO:0000256" key="1">
    <source>
        <dbReference type="ARBA" id="ARBA00022553"/>
    </source>
</evidence>
<feature type="modified residue" description="4-aspartylphosphate" evidence="6">
    <location>
        <position position="51"/>
    </location>
</feature>
<feature type="domain" description="Response regulatory" evidence="8">
    <location>
        <begin position="2"/>
        <end position="116"/>
    </location>
</feature>
<evidence type="ECO:0000256" key="2">
    <source>
        <dbReference type="ARBA" id="ARBA00023012"/>
    </source>
</evidence>
<organism evidence="10 11">
    <name type="scientific">Autumnicola musiva</name>
    <dbReference type="NCBI Taxonomy" id="3075589"/>
    <lineage>
        <taxon>Bacteria</taxon>
        <taxon>Pseudomonadati</taxon>
        <taxon>Bacteroidota</taxon>
        <taxon>Flavobacteriia</taxon>
        <taxon>Flavobacteriales</taxon>
        <taxon>Flavobacteriaceae</taxon>
        <taxon>Autumnicola</taxon>
    </lineage>
</organism>
<dbReference type="Gene3D" id="6.10.250.690">
    <property type="match status" value="1"/>
</dbReference>
<name>A0ABU3D6B1_9FLAO</name>
<keyword evidence="1 6" id="KW-0597">Phosphoprotein</keyword>
<proteinExistence type="predicted"/>
<keyword evidence="11" id="KW-1185">Reference proteome</keyword>
<dbReference type="Gene3D" id="3.40.50.2300">
    <property type="match status" value="1"/>
</dbReference>
<feature type="DNA-binding region" description="OmpR/PhoB-type" evidence="7">
    <location>
        <begin position="124"/>
        <end position="224"/>
    </location>
</feature>
<evidence type="ECO:0000256" key="3">
    <source>
        <dbReference type="ARBA" id="ARBA00023015"/>
    </source>
</evidence>
<dbReference type="InterPro" id="IPR011006">
    <property type="entry name" value="CheY-like_superfamily"/>
</dbReference>
<sequence>MKILIIEDEREMLNNMREGLKQENFVIEVATNYRTALDKVGVYEYDCILLDISLPDGNGLEILKLLKKKGNSENVIIVSAKNSLDDRLAGLNMGADDYLPKPFYMAELIARVKAVLRRNNFNGSNCIEIGNVKLQPENREVWINSQKIEFNRKEFDILLFLFSNNGRLIRKSALAERVWGDHIDQADSFEFIYSQMKNLRKKLTKNNSEVEIKSIYGVGYKLVVE</sequence>
<dbReference type="SMART" id="SM00448">
    <property type="entry name" value="REC"/>
    <property type="match status" value="1"/>
</dbReference>
<dbReference type="Gene3D" id="1.10.10.10">
    <property type="entry name" value="Winged helix-like DNA-binding domain superfamily/Winged helix DNA-binding domain"/>
    <property type="match status" value="1"/>
</dbReference>
<protein>
    <submittedName>
        <fullName evidence="10">Response regulator transcription factor</fullName>
    </submittedName>
</protein>
<evidence type="ECO:0000259" key="8">
    <source>
        <dbReference type="PROSITE" id="PS50110"/>
    </source>
</evidence>
<dbReference type="PANTHER" id="PTHR48111:SF22">
    <property type="entry name" value="REGULATOR OF RPOS"/>
    <property type="match status" value="1"/>
</dbReference>
<dbReference type="PROSITE" id="PS51755">
    <property type="entry name" value="OMPR_PHOB"/>
    <property type="match status" value="1"/>
</dbReference>
<accession>A0ABU3D6B1</accession>
<keyword evidence="5" id="KW-0804">Transcription</keyword>
<keyword evidence="4 7" id="KW-0238">DNA-binding</keyword>
<keyword evidence="3" id="KW-0805">Transcription regulation</keyword>
<feature type="domain" description="OmpR/PhoB-type" evidence="9">
    <location>
        <begin position="124"/>
        <end position="224"/>
    </location>
</feature>
<dbReference type="RefSeq" id="WP_311503268.1">
    <property type="nucleotide sequence ID" value="NZ_JAVRHK010000006.1"/>
</dbReference>
<dbReference type="Pfam" id="PF00072">
    <property type="entry name" value="Response_reg"/>
    <property type="match status" value="1"/>
</dbReference>
<evidence type="ECO:0000256" key="6">
    <source>
        <dbReference type="PROSITE-ProRule" id="PRU00169"/>
    </source>
</evidence>
<comment type="caution">
    <text evidence="10">The sequence shown here is derived from an EMBL/GenBank/DDBJ whole genome shotgun (WGS) entry which is preliminary data.</text>
</comment>
<keyword evidence="2" id="KW-0902">Two-component regulatory system</keyword>
<reference evidence="10 11" key="1">
    <citation type="submission" date="2023-09" db="EMBL/GenBank/DDBJ databases">
        <authorList>
            <person name="Rey-Velasco X."/>
        </authorList>
    </citation>
    <scope>NUCLEOTIDE SEQUENCE [LARGE SCALE GENOMIC DNA]</scope>
    <source>
        <strain evidence="10 11">F117</strain>
    </source>
</reference>
<evidence type="ECO:0000313" key="11">
    <source>
        <dbReference type="Proteomes" id="UP001262582"/>
    </source>
</evidence>
<dbReference type="SUPFAM" id="SSF52172">
    <property type="entry name" value="CheY-like"/>
    <property type="match status" value="1"/>
</dbReference>
<evidence type="ECO:0000313" key="10">
    <source>
        <dbReference type="EMBL" id="MDT0676924.1"/>
    </source>
</evidence>